<gene>
    <name evidence="1" type="ORF">CERSUDRAFT_96131</name>
</gene>
<dbReference type="HOGENOM" id="CLU_2399460_0_0_1"/>
<protein>
    <submittedName>
        <fullName evidence="1">Uncharacterized protein</fullName>
    </submittedName>
</protein>
<accession>M2RAV2</accession>
<keyword evidence="2" id="KW-1185">Reference proteome</keyword>
<organism evidence="1 2">
    <name type="scientific">Ceriporiopsis subvermispora (strain B)</name>
    <name type="common">White-rot fungus</name>
    <name type="synonym">Gelatoporia subvermispora</name>
    <dbReference type="NCBI Taxonomy" id="914234"/>
    <lineage>
        <taxon>Eukaryota</taxon>
        <taxon>Fungi</taxon>
        <taxon>Dikarya</taxon>
        <taxon>Basidiomycota</taxon>
        <taxon>Agaricomycotina</taxon>
        <taxon>Agaricomycetes</taxon>
        <taxon>Polyporales</taxon>
        <taxon>Gelatoporiaceae</taxon>
        <taxon>Gelatoporia</taxon>
    </lineage>
</organism>
<evidence type="ECO:0000313" key="2">
    <source>
        <dbReference type="Proteomes" id="UP000016930"/>
    </source>
</evidence>
<name>M2RAV2_CERS8</name>
<dbReference type="Proteomes" id="UP000016930">
    <property type="component" value="Unassembled WGS sequence"/>
</dbReference>
<proteinExistence type="predicted"/>
<dbReference type="AlphaFoldDB" id="M2RAV2"/>
<dbReference type="EMBL" id="KB445799">
    <property type="protein sequence ID" value="EMD35906.1"/>
    <property type="molecule type" value="Genomic_DNA"/>
</dbReference>
<reference evidence="1 2" key="1">
    <citation type="journal article" date="2012" name="Proc. Natl. Acad. Sci. U.S.A.">
        <title>Comparative genomics of Ceriporiopsis subvermispora and Phanerochaete chrysosporium provide insight into selective ligninolysis.</title>
        <authorList>
            <person name="Fernandez-Fueyo E."/>
            <person name="Ruiz-Duenas F.J."/>
            <person name="Ferreira P."/>
            <person name="Floudas D."/>
            <person name="Hibbett D.S."/>
            <person name="Canessa P."/>
            <person name="Larrondo L.F."/>
            <person name="James T.Y."/>
            <person name="Seelenfreund D."/>
            <person name="Lobos S."/>
            <person name="Polanco R."/>
            <person name="Tello M."/>
            <person name="Honda Y."/>
            <person name="Watanabe T."/>
            <person name="Watanabe T."/>
            <person name="Ryu J.S."/>
            <person name="Kubicek C.P."/>
            <person name="Schmoll M."/>
            <person name="Gaskell J."/>
            <person name="Hammel K.E."/>
            <person name="St John F.J."/>
            <person name="Vanden Wymelenberg A."/>
            <person name="Sabat G."/>
            <person name="Splinter BonDurant S."/>
            <person name="Syed K."/>
            <person name="Yadav J.S."/>
            <person name="Doddapaneni H."/>
            <person name="Subramanian V."/>
            <person name="Lavin J.L."/>
            <person name="Oguiza J.A."/>
            <person name="Perez G."/>
            <person name="Pisabarro A.G."/>
            <person name="Ramirez L."/>
            <person name="Santoyo F."/>
            <person name="Master E."/>
            <person name="Coutinho P.M."/>
            <person name="Henrissat B."/>
            <person name="Lombard V."/>
            <person name="Magnuson J.K."/>
            <person name="Kuees U."/>
            <person name="Hori C."/>
            <person name="Igarashi K."/>
            <person name="Samejima M."/>
            <person name="Held B.W."/>
            <person name="Barry K.W."/>
            <person name="LaButti K.M."/>
            <person name="Lapidus A."/>
            <person name="Lindquist E.A."/>
            <person name="Lucas S.M."/>
            <person name="Riley R."/>
            <person name="Salamov A.A."/>
            <person name="Hoffmeister D."/>
            <person name="Schwenk D."/>
            <person name="Hadar Y."/>
            <person name="Yarden O."/>
            <person name="de Vries R.P."/>
            <person name="Wiebenga A."/>
            <person name="Stenlid J."/>
            <person name="Eastwood D."/>
            <person name="Grigoriev I.V."/>
            <person name="Berka R.M."/>
            <person name="Blanchette R.A."/>
            <person name="Kersten P."/>
            <person name="Martinez A.T."/>
            <person name="Vicuna R."/>
            <person name="Cullen D."/>
        </authorList>
    </citation>
    <scope>NUCLEOTIDE SEQUENCE [LARGE SCALE GENOMIC DNA]</scope>
    <source>
        <strain evidence="1 2">B</strain>
    </source>
</reference>
<dbReference type="OrthoDB" id="10596634at2759"/>
<evidence type="ECO:0000313" key="1">
    <source>
        <dbReference type="EMBL" id="EMD35906.1"/>
    </source>
</evidence>
<sequence length="93" mass="10297">MSDPAAPTTGPALLSIAVQVLQQLEQHQRSLVEHQRVVATQQAALLEQQHLIFTQQAALIEQQRIIAVTAVRAANKQLNVHAIKCHVDAMRVY</sequence>